<feature type="region of interest" description="Disordered" evidence="2">
    <location>
        <begin position="510"/>
        <end position="569"/>
    </location>
</feature>
<dbReference type="Pfam" id="PF00026">
    <property type="entry name" value="Asp"/>
    <property type="match status" value="1"/>
</dbReference>
<evidence type="ECO:0000256" key="1">
    <source>
        <dbReference type="ARBA" id="ARBA00007447"/>
    </source>
</evidence>
<dbReference type="OMA" id="FWTEDTI"/>
<dbReference type="STRING" id="1284197.S8BNM1"/>
<evidence type="ECO:0000313" key="6">
    <source>
        <dbReference type="EMBL" id="EPS41088.1"/>
    </source>
</evidence>
<name>S8BNM1_DACHA</name>
<proteinExistence type="inferred from homology"/>
<reference evidence="6 7" key="1">
    <citation type="journal article" date="2013" name="PLoS Genet.">
        <title>Genomic mechanisms accounting for the adaptation to parasitism in nematode-trapping fungi.</title>
        <authorList>
            <person name="Meerupati T."/>
            <person name="Andersson K.M."/>
            <person name="Friman E."/>
            <person name="Kumar D."/>
            <person name="Tunlid A."/>
            <person name="Ahren D."/>
        </authorList>
    </citation>
    <scope>NUCLEOTIDE SEQUENCE [LARGE SCALE GENOMIC DNA]</scope>
    <source>
        <strain evidence="6 7">CBS 200.50</strain>
    </source>
</reference>
<dbReference type="PROSITE" id="PS51767">
    <property type="entry name" value="PEPTIDASE_A1"/>
    <property type="match status" value="1"/>
</dbReference>
<dbReference type="EMBL" id="AQGS01000257">
    <property type="protein sequence ID" value="EPS41088.1"/>
    <property type="molecule type" value="Genomic_DNA"/>
</dbReference>
<dbReference type="PANTHER" id="PTHR47966:SF65">
    <property type="entry name" value="ASPARTIC-TYPE ENDOPEPTIDASE"/>
    <property type="match status" value="1"/>
</dbReference>
<feature type="chain" id="PRO_5004561259" description="Peptidase A1 domain-containing protein" evidence="4">
    <location>
        <begin position="32"/>
        <end position="569"/>
    </location>
</feature>
<organism evidence="6 7">
    <name type="scientific">Dactylellina haptotyla (strain CBS 200.50)</name>
    <name type="common">Nematode-trapping fungus</name>
    <name type="synonym">Monacrosporium haptotylum</name>
    <dbReference type="NCBI Taxonomy" id="1284197"/>
    <lineage>
        <taxon>Eukaryota</taxon>
        <taxon>Fungi</taxon>
        <taxon>Dikarya</taxon>
        <taxon>Ascomycota</taxon>
        <taxon>Pezizomycotina</taxon>
        <taxon>Orbiliomycetes</taxon>
        <taxon>Orbiliales</taxon>
        <taxon>Orbiliaceae</taxon>
        <taxon>Dactylellina</taxon>
    </lineage>
</organism>
<evidence type="ECO:0000256" key="4">
    <source>
        <dbReference type="SAM" id="SignalP"/>
    </source>
</evidence>
<evidence type="ECO:0000259" key="5">
    <source>
        <dbReference type="PROSITE" id="PS51767"/>
    </source>
</evidence>
<dbReference type="Proteomes" id="UP000015100">
    <property type="component" value="Unassembled WGS sequence"/>
</dbReference>
<dbReference type="AlphaFoldDB" id="S8BNM1"/>
<evidence type="ECO:0000256" key="2">
    <source>
        <dbReference type="SAM" id="MobiDB-lite"/>
    </source>
</evidence>
<evidence type="ECO:0000313" key="7">
    <source>
        <dbReference type="Proteomes" id="UP000015100"/>
    </source>
</evidence>
<dbReference type="PANTHER" id="PTHR47966">
    <property type="entry name" value="BETA-SITE APP-CLEAVING ENZYME, ISOFORM A-RELATED"/>
    <property type="match status" value="1"/>
</dbReference>
<evidence type="ECO:0000256" key="3">
    <source>
        <dbReference type="SAM" id="Phobius"/>
    </source>
</evidence>
<protein>
    <recommendedName>
        <fullName evidence="5">Peptidase A1 domain-containing protein</fullName>
    </recommendedName>
</protein>
<dbReference type="InterPro" id="IPR033121">
    <property type="entry name" value="PEPTIDASE_A1"/>
</dbReference>
<comment type="similarity">
    <text evidence="1">Belongs to the peptidase A1 family.</text>
</comment>
<reference evidence="7" key="2">
    <citation type="submission" date="2013-04" db="EMBL/GenBank/DDBJ databases">
        <title>Genomic mechanisms accounting for the adaptation to parasitism in nematode-trapping fungi.</title>
        <authorList>
            <person name="Ahren D.G."/>
        </authorList>
    </citation>
    <scope>NUCLEOTIDE SEQUENCE [LARGE SCALE GENOMIC DNA]</scope>
    <source>
        <strain evidence="7">CBS 200.50</strain>
    </source>
</reference>
<keyword evidence="4" id="KW-0732">Signal</keyword>
<keyword evidence="3" id="KW-1133">Transmembrane helix</keyword>
<feature type="transmembrane region" description="Helical" evidence="3">
    <location>
        <begin position="445"/>
        <end position="467"/>
    </location>
</feature>
<dbReference type="Gene3D" id="2.40.70.10">
    <property type="entry name" value="Acid Proteases"/>
    <property type="match status" value="2"/>
</dbReference>
<feature type="region of interest" description="Disordered" evidence="2">
    <location>
        <begin position="473"/>
        <end position="493"/>
    </location>
</feature>
<dbReference type="HOGENOM" id="CLU_036919_0_0_1"/>
<comment type="caution">
    <text evidence="6">The sequence shown here is derived from an EMBL/GenBank/DDBJ whole genome shotgun (WGS) entry which is preliminary data.</text>
</comment>
<accession>S8BNM1</accession>
<dbReference type="OrthoDB" id="771136at2759"/>
<keyword evidence="7" id="KW-1185">Reference proteome</keyword>
<gene>
    <name evidence="6" type="ORF">H072_5024</name>
</gene>
<dbReference type="InterPro" id="IPR021109">
    <property type="entry name" value="Peptidase_aspartic_dom_sf"/>
</dbReference>
<dbReference type="SUPFAM" id="SSF50630">
    <property type="entry name" value="Acid proteases"/>
    <property type="match status" value="1"/>
</dbReference>
<keyword evidence="3" id="KW-0812">Transmembrane</keyword>
<feature type="signal peptide" evidence="4">
    <location>
        <begin position="1"/>
        <end position="31"/>
    </location>
</feature>
<feature type="domain" description="Peptidase A1" evidence="5">
    <location>
        <begin position="72"/>
        <end position="394"/>
    </location>
</feature>
<dbReference type="GO" id="GO:0006508">
    <property type="term" value="P:proteolysis"/>
    <property type="evidence" value="ECO:0007669"/>
    <property type="project" value="InterPro"/>
</dbReference>
<dbReference type="GO" id="GO:0004190">
    <property type="term" value="F:aspartic-type endopeptidase activity"/>
    <property type="evidence" value="ECO:0007669"/>
    <property type="project" value="InterPro"/>
</dbReference>
<feature type="compositionally biased region" description="Low complexity" evidence="2">
    <location>
        <begin position="520"/>
        <end position="531"/>
    </location>
</feature>
<sequence>MGNRTAARSGVLISLLLLFSYFLWDSDSASASSGFSRLFPRSLKKRQISVPKYVVLPVNFDFTLLGEIDGNLYTDVQIGSKNQTLRLGVSVGSVTWVPELPDSKTSFCSNPVNAAGCRVAGTSGYYDPGNVSRSDKFTYFDWDRGRDVNATGFWTEDTIAAAEVTVDLQFGVAQRWNSVPYLGLGLWPLGEGGDRPSYIQALEQQGRIAGQYCSGYDLTASGSMILGGADLDKFTGNLTVWDNFDRPGVVGGPSVSVMSGENVITIPESQNNLTLITPDTPFLYVQPKLIESVSTLIPMEYNKEHGGYTLPCDYQLNSEQYLEFNFRNELAIHLEFPDLLSDIRVPDTNSCFALLQPITARSFDLYDFSYVLGGPFLRSAYLIVNPATNLTAIARANKNVTTSSIVELGGTFGAQIYSLQGNAPPLGGSDTNTASNGSKKSPTGAIVGGVVGSVAVVALVILAVWLYTRRKKQKKMPVAPPPEKPELPEGPGISLLDGWTVNKDEGVNGVNGHIEPGYSELPNPNGPLPELSAPNSPMSPMDRQYSELATPITQRREIPEAQRPIELPT</sequence>
<keyword evidence="3" id="KW-0472">Membrane</keyword>
<dbReference type="InterPro" id="IPR001461">
    <property type="entry name" value="Aspartic_peptidase_A1"/>
</dbReference>